<dbReference type="SUPFAM" id="SSF55120">
    <property type="entry name" value="Pseudouridine synthase"/>
    <property type="match status" value="1"/>
</dbReference>
<dbReference type="Gene3D" id="3.10.290.10">
    <property type="entry name" value="RNA-binding S4 domain"/>
    <property type="match status" value="1"/>
</dbReference>
<dbReference type="Gene3D" id="3.30.70.580">
    <property type="entry name" value="Pseudouridine synthase I, catalytic domain, N-terminal subdomain"/>
    <property type="match status" value="1"/>
</dbReference>
<dbReference type="InterPro" id="IPR020103">
    <property type="entry name" value="PsdUridine_synth_cat_dom_sf"/>
</dbReference>
<dbReference type="SUPFAM" id="SSF55174">
    <property type="entry name" value="Alpha-L RNA-binding motif"/>
    <property type="match status" value="1"/>
</dbReference>
<keyword evidence="2 4" id="KW-0694">RNA-binding</keyword>
<dbReference type="InterPro" id="IPR002942">
    <property type="entry name" value="S4_RNA-bd"/>
</dbReference>
<dbReference type="InterPro" id="IPR036986">
    <property type="entry name" value="S4_RNA-bd_sf"/>
</dbReference>
<dbReference type="GO" id="GO:0120159">
    <property type="term" value="F:rRNA pseudouridine synthase activity"/>
    <property type="evidence" value="ECO:0007669"/>
    <property type="project" value="UniProtKB-ARBA"/>
</dbReference>
<gene>
    <name evidence="7" type="ORF">VEHSUH05_06975</name>
</gene>
<dbReference type="InterPro" id="IPR006145">
    <property type="entry name" value="PsdUridine_synth_RsuA/RluA"/>
</dbReference>
<dbReference type="EC" id="5.4.99.-" evidence="5"/>
<dbReference type="PROSITE" id="PS01149">
    <property type="entry name" value="PSI_RSU"/>
    <property type="match status" value="1"/>
</dbReference>
<dbReference type="Pfam" id="PF00849">
    <property type="entry name" value="PseudoU_synth_2"/>
    <property type="match status" value="1"/>
</dbReference>
<dbReference type="Pfam" id="PF01479">
    <property type="entry name" value="S4"/>
    <property type="match status" value="1"/>
</dbReference>
<feature type="domain" description="RNA-binding S4" evidence="6">
    <location>
        <begin position="1"/>
        <end position="63"/>
    </location>
</feature>
<dbReference type="SMART" id="SM00363">
    <property type="entry name" value="S4"/>
    <property type="match status" value="1"/>
</dbReference>
<dbReference type="CDD" id="cd00165">
    <property type="entry name" value="S4"/>
    <property type="match status" value="1"/>
</dbReference>
<dbReference type="RefSeq" id="WP_105091149.1">
    <property type="nucleotide sequence ID" value="NZ_PPDB01000007.1"/>
</dbReference>
<name>A0A2S7Z7C7_9FIRM</name>
<dbReference type="PANTHER" id="PTHR47683">
    <property type="entry name" value="PSEUDOURIDINE SYNTHASE FAMILY PROTEIN-RELATED"/>
    <property type="match status" value="1"/>
</dbReference>
<dbReference type="AlphaFoldDB" id="A0A2S7Z7C7"/>
<dbReference type="InterPro" id="IPR020094">
    <property type="entry name" value="TruA/RsuA/RluB/E/F_N"/>
</dbReference>
<evidence type="ECO:0000256" key="1">
    <source>
        <dbReference type="ARBA" id="ARBA00008348"/>
    </source>
</evidence>
<dbReference type="Gene3D" id="3.30.70.1560">
    <property type="entry name" value="Alpha-L RNA-binding motif"/>
    <property type="match status" value="1"/>
</dbReference>
<dbReference type="GO" id="GO:0000455">
    <property type="term" value="P:enzyme-directed rRNA pseudouridine synthesis"/>
    <property type="evidence" value="ECO:0007669"/>
    <property type="project" value="UniProtKB-ARBA"/>
</dbReference>
<evidence type="ECO:0000313" key="7">
    <source>
        <dbReference type="EMBL" id="PQL19105.1"/>
    </source>
</evidence>
<dbReference type="OrthoDB" id="9807213at2"/>
<dbReference type="Proteomes" id="UP000237916">
    <property type="component" value="Unassembled WGS sequence"/>
</dbReference>
<evidence type="ECO:0000256" key="4">
    <source>
        <dbReference type="PROSITE-ProRule" id="PRU00182"/>
    </source>
</evidence>
<dbReference type="STRING" id="1298594.GCA_001312465_00415"/>
<evidence type="ECO:0000259" key="6">
    <source>
        <dbReference type="SMART" id="SM00363"/>
    </source>
</evidence>
<comment type="caution">
    <text evidence="7">The sequence shown here is derived from an EMBL/GenBank/DDBJ whole genome shotgun (WGS) entry which is preliminary data.</text>
</comment>
<keyword evidence="3 5" id="KW-0413">Isomerase</keyword>
<comment type="similarity">
    <text evidence="1 5">Belongs to the pseudouridine synthase RsuA family.</text>
</comment>
<proteinExistence type="inferred from homology"/>
<dbReference type="InterPro" id="IPR018496">
    <property type="entry name" value="PsdUridine_synth_RsuA/RluB_CS"/>
</dbReference>
<evidence type="ECO:0000313" key="8">
    <source>
        <dbReference type="Proteomes" id="UP000237916"/>
    </source>
</evidence>
<sequence length="232" mass="25743">MRLDKLLANKAYGSRKEVHQIIKDKRVSVNGIVVTRKDMHIDLDSDNITVDGQRVNRTQAYYVKFHKPKGYVTAVEDPMHPVVMDLLPPEFRKMGVIPVGRLDKDTEGLLLLTNDGVWGHSIINGHKHIPKVYYVEYDGTLSADGLQRIRQGIVLGDGTVCKPAVLEILSPTALHMTIEEGKYHQVKRMIGAAGGTVTYLKRLSVGSVDLNGIETVGSMLELTPSEVDAFKK</sequence>
<organism evidence="7 8">
    <name type="scientific">Veillonella denticariosi JCM 15641</name>
    <dbReference type="NCBI Taxonomy" id="1298594"/>
    <lineage>
        <taxon>Bacteria</taxon>
        <taxon>Bacillati</taxon>
        <taxon>Bacillota</taxon>
        <taxon>Negativicutes</taxon>
        <taxon>Veillonellales</taxon>
        <taxon>Veillonellaceae</taxon>
        <taxon>Veillonella</taxon>
    </lineage>
</organism>
<protein>
    <recommendedName>
        <fullName evidence="5">Pseudouridine synthase</fullName>
        <ecNumber evidence="5">5.4.99.-</ecNumber>
    </recommendedName>
</protein>
<dbReference type="GO" id="GO:0003723">
    <property type="term" value="F:RNA binding"/>
    <property type="evidence" value="ECO:0007669"/>
    <property type="project" value="UniProtKB-KW"/>
</dbReference>
<dbReference type="InterPro" id="IPR050343">
    <property type="entry name" value="RsuA_PseudoU_synthase"/>
</dbReference>
<dbReference type="PROSITE" id="PS50889">
    <property type="entry name" value="S4"/>
    <property type="match status" value="1"/>
</dbReference>
<evidence type="ECO:0000256" key="3">
    <source>
        <dbReference type="ARBA" id="ARBA00023235"/>
    </source>
</evidence>
<evidence type="ECO:0000256" key="2">
    <source>
        <dbReference type="ARBA" id="ARBA00022884"/>
    </source>
</evidence>
<dbReference type="InterPro" id="IPR000748">
    <property type="entry name" value="PsdUridine_synth_RsuA/RluB/E/F"/>
</dbReference>
<reference evidence="7 8" key="1">
    <citation type="submission" date="2018-01" db="EMBL/GenBank/DDBJ databases">
        <title>Draft genome sequences of clinical isolates and type strains of oral Veillonella including Veillonella infantum sp., nov.</title>
        <authorList>
            <person name="Mashima I."/>
            <person name="Liao Y.-C."/>
            <person name="Sabharwal A."/>
            <person name="Haase E.M."/>
            <person name="Nakazawa F."/>
            <person name="Scannapieco F.A."/>
        </authorList>
    </citation>
    <scope>NUCLEOTIDE SEQUENCE [LARGE SCALE GENOMIC DNA]</scope>
    <source>
        <strain evidence="7 8">JCM 15641</strain>
    </source>
</reference>
<evidence type="ECO:0000256" key="5">
    <source>
        <dbReference type="RuleBase" id="RU003887"/>
    </source>
</evidence>
<dbReference type="EMBL" id="PPDB01000007">
    <property type="protein sequence ID" value="PQL19105.1"/>
    <property type="molecule type" value="Genomic_DNA"/>
</dbReference>
<dbReference type="PANTHER" id="PTHR47683:SF4">
    <property type="entry name" value="PSEUDOURIDINE SYNTHASE"/>
    <property type="match status" value="1"/>
</dbReference>
<accession>A0A2S7Z7C7</accession>
<keyword evidence="8" id="KW-1185">Reference proteome</keyword>
<dbReference type="CDD" id="cd02553">
    <property type="entry name" value="PseudoU_synth_RsuA"/>
    <property type="match status" value="1"/>
</dbReference>
<dbReference type="InterPro" id="IPR042092">
    <property type="entry name" value="PsdUridine_s_RsuA/RluB/E/F_cat"/>
</dbReference>
<dbReference type="NCBIfam" id="TIGR00093">
    <property type="entry name" value="pseudouridine synthase"/>
    <property type="match status" value="1"/>
</dbReference>